<dbReference type="Proteomes" id="UP000222283">
    <property type="component" value="Segment"/>
</dbReference>
<evidence type="ECO:0000256" key="1">
    <source>
        <dbReference type="SAM" id="MobiDB-lite"/>
    </source>
</evidence>
<evidence type="ECO:0000313" key="3">
    <source>
        <dbReference type="Proteomes" id="UP000222283"/>
    </source>
</evidence>
<feature type="compositionally biased region" description="Polar residues" evidence="1">
    <location>
        <begin position="1"/>
        <end position="13"/>
    </location>
</feature>
<feature type="region of interest" description="Disordered" evidence="1">
    <location>
        <begin position="1"/>
        <end position="33"/>
    </location>
</feature>
<organism evidence="2 3">
    <name type="scientific">Pseudoalteromonas phage C5a</name>
    <dbReference type="NCBI Taxonomy" id="1916107"/>
    <lineage>
        <taxon>Viruses</taxon>
        <taxon>Duplodnaviria</taxon>
        <taxon>Heunggongvirae</taxon>
        <taxon>Uroviricota</taxon>
        <taxon>Caudoviricetes</taxon>
        <taxon>Peduoviridae</taxon>
        <taxon>Catalunyavirus</taxon>
        <taxon>Catalunyavirus C5a</taxon>
    </lineage>
</organism>
<evidence type="ECO:0000313" key="2">
    <source>
        <dbReference type="EMBL" id="APM00226.1"/>
    </source>
</evidence>
<name>A0A1L5C286_9CAUD</name>
<accession>A0A1L5C286</accession>
<sequence length="82" mass="9062">MANSKLTVEQSNGRAKMVVVHSDTQSQGKQQARVPAYKLSKELKNNRILKDAILQTIGFVESTGGCEESIRMLRKALTEVNS</sequence>
<proteinExistence type="predicted"/>
<dbReference type="EMBL" id="KY045851">
    <property type="protein sequence ID" value="APM00226.1"/>
    <property type="molecule type" value="Genomic_DNA"/>
</dbReference>
<keyword evidence="3" id="KW-1185">Reference proteome</keyword>
<protein>
    <submittedName>
        <fullName evidence="2">Uncharacterized protein</fullName>
    </submittedName>
</protein>
<gene>
    <name evidence="2" type="ORF">C5a_16</name>
</gene>
<reference evidence="2 3" key="1">
    <citation type="submission" date="2016-10" db="EMBL/GenBank/DDBJ databases">
        <title>An insight into ecological interactions, comparative genomics and biogeography of Pseudoalteromonas phages.</title>
        <authorList>
            <person name="Lara E."/>
            <person name="Vaque D."/>
            <person name="Sa E.L."/>
            <person name="Salazar G."/>
            <person name="Sanchez P."/>
            <person name="Duhaime M.B."/>
            <person name="Ignacio-Espinoza J."/>
            <person name="Santos F."/>
            <person name="Roux S."/>
            <person name="Anton J."/>
            <person name="Sullivan M.B."/>
            <person name="Acinas S.G."/>
        </authorList>
    </citation>
    <scope>NUCLEOTIDE SEQUENCE [LARGE SCALE GENOMIC DNA]</scope>
    <source>
        <strain evidence="2 3">C5a</strain>
    </source>
</reference>